<proteinExistence type="predicted"/>
<dbReference type="AlphaFoldDB" id="F8H794"/>
<gene>
    <name evidence="1" type="ordered locus">PSTAB_1669</name>
</gene>
<dbReference type="HOGENOM" id="CLU_3275517_0_0_6"/>
<organism evidence="1 2">
    <name type="scientific">Stutzerimonas stutzeri (strain ATCC 17588 / DSM 5190 / CCUG 11256 / JCM 5965 / LMG 11199 / NBRC 14165 / NCIMB 11358 / Stanier 221)</name>
    <name type="common">Pseudomonas stutzeri</name>
    <dbReference type="NCBI Taxonomy" id="96563"/>
    <lineage>
        <taxon>Bacteria</taxon>
        <taxon>Pseudomonadati</taxon>
        <taxon>Pseudomonadota</taxon>
        <taxon>Gammaproteobacteria</taxon>
        <taxon>Pseudomonadales</taxon>
        <taxon>Pseudomonadaceae</taxon>
        <taxon>Stutzerimonas</taxon>
    </lineage>
</organism>
<dbReference type="EMBL" id="CP002881">
    <property type="protein sequence ID" value="AEJ04950.1"/>
    <property type="molecule type" value="Genomic_DNA"/>
</dbReference>
<dbReference type="Proteomes" id="UP000008932">
    <property type="component" value="Chromosome"/>
</dbReference>
<protein>
    <submittedName>
        <fullName evidence="1">Uncharacterized protein</fullName>
    </submittedName>
</protein>
<sequence>MAPRLLGAIWQRKKAEAGDERKTRWAQPIGAPCLDVTSYKE</sequence>
<evidence type="ECO:0000313" key="1">
    <source>
        <dbReference type="EMBL" id="AEJ04950.1"/>
    </source>
</evidence>
<accession>F8H794</accession>
<reference evidence="1 2" key="1">
    <citation type="journal article" date="2011" name="J. Bacteriol.">
        <title>Complete Genome Sequence of the Type Strain Pseudomonas stutzeri CGMCC 1.1803.</title>
        <authorList>
            <person name="Chen M."/>
            <person name="Yan Y."/>
            <person name="Zhang W."/>
            <person name="Lu W."/>
            <person name="Wang J."/>
            <person name="Ping S."/>
            <person name="Lin M."/>
        </authorList>
    </citation>
    <scope>NUCLEOTIDE SEQUENCE [LARGE SCALE GENOMIC DNA]</scope>
    <source>
        <strain evidence="2">ATCC 17588 / DSM 5190 / CCUG 11256 / JCM 5965 / LMG 11199 / NCIMB 11358 / Stanier 221</strain>
    </source>
</reference>
<dbReference type="KEGG" id="psz:PSTAB_1669"/>
<reference evidence="2" key="3">
    <citation type="submission" date="2011-06" db="EMBL/GenBank/DDBJ databases">
        <title>Complete genome sequence of Pseudomonas stutzeri strain CGMCC 1.1803.</title>
        <authorList>
            <person name="Yan Y."/>
            <person name="Chen M."/>
            <person name="Lu W."/>
            <person name="Zhang W."/>
            <person name="Ping S."/>
            <person name="Lin M."/>
        </authorList>
    </citation>
    <scope>NUCLEOTIDE SEQUENCE [LARGE SCALE GENOMIC DNA]</scope>
    <source>
        <strain evidence="2">ATCC 17588 / DSM 5190 / CCUG 11256 / JCM 5965 / LMG 11199 / NCIMB 11358 / Stanier 221</strain>
    </source>
</reference>
<reference key="2">
    <citation type="submission" date="2011-06" db="EMBL/GenBank/DDBJ databases">
        <title>Complete Genome Sequence of Pseudomonas stutzeri Strain CGMCC 1.1803.</title>
        <authorList>
            <person name="Yan Y."/>
            <person name="Chen M."/>
            <person name="Lu W."/>
            <person name="Zhang W."/>
            <person name="Ping S."/>
            <person name="Lin M."/>
        </authorList>
    </citation>
    <scope>NUCLEOTIDE SEQUENCE</scope>
    <source>
        <strain>ATCC 17588</strain>
    </source>
</reference>
<name>F8H794_STUS2</name>
<evidence type="ECO:0000313" key="2">
    <source>
        <dbReference type="Proteomes" id="UP000008932"/>
    </source>
</evidence>